<keyword evidence="2" id="KW-0325">Glycoprotein</keyword>
<sequence>PEKSSRKYPVMVYIHGESFEWNSGNPYDGSVLAAYGKVIVVTLNFRLGILGFLKTGTEELSTSNFGLVDQIAALVWVKDNIAAFGGDPDAITLFGHGTGAVCASLLTISPMVVQQKDTEERLFHRAILMGGTALADWALAGNPSGVTYQVSRELNCQVQDDFAGCLRRKRLDEIMAASVRSRPYETRFGPIVDSLVVPNDPKKLMTQYKDIFQRFELMYGVTELESIHLLGPVALTHGMPEKERDEELRKYVRSRCEMKPELCLMHTLEEYTGSLNDHEYKSYTGHEPSKALLARDALLDILSDARSVAPIVQMAKYHAALNLQSYFYVFTHKTHSRDYIVSFIRRFIGLLTTNI</sequence>
<dbReference type="Pfam" id="PF00135">
    <property type="entry name" value="COesterase"/>
    <property type="match status" value="1"/>
</dbReference>
<dbReference type="InterPro" id="IPR051093">
    <property type="entry name" value="Neuroligin/BSAL"/>
</dbReference>
<proteinExistence type="inferred from homology"/>
<accession>A0AAV8VV76</accession>
<dbReference type="SUPFAM" id="SSF53474">
    <property type="entry name" value="alpha/beta-Hydrolases"/>
    <property type="match status" value="1"/>
</dbReference>
<organism evidence="4 5">
    <name type="scientific">Exocentrus adspersus</name>
    <dbReference type="NCBI Taxonomy" id="1586481"/>
    <lineage>
        <taxon>Eukaryota</taxon>
        <taxon>Metazoa</taxon>
        <taxon>Ecdysozoa</taxon>
        <taxon>Arthropoda</taxon>
        <taxon>Hexapoda</taxon>
        <taxon>Insecta</taxon>
        <taxon>Pterygota</taxon>
        <taxon>Neoptera</taxon>
        <taxon>Endopterygota</taxon>
        <taxon>Coleoptera</taxon>
        <taxon>Polyphaga</taxon>
        <taxon>Cucujiformia</taxon>
        <taxon>Chrysomeloidea</taxon>
        <taxon>Cerambycidae</taxon>
        <taxon>Lamiinae</taxon>
        <taxon>Acanthocinini</taxon>
        <taxon>Exocentrus</taxon>
    </lineage>
</organism>
<comment type="similarity">
    <text evidence="1">Belongs to the type-B carboxylesterase/lipase family.</text>
</comment>
<dbReference type="Proteomes" id="UP001159042">
    <property type="component" value="Unassembled WGS sequence"/>
</dbReference>
<keyword evidence="5" id="KW-1185">Reference proteome</keyword>
<evidence type="ECO:0000313" key="5">
    <source>
        <dbReference type="Proteomes" id="UP001159042"/>
    </source>
</evidence>
<protein>
    <recommendedName>
        <fullName evidence="3">Carboxylesterase type B domain-containing protein</fullName>
    </recommendedName>
</protein>
<gene>
    <name evidence="4" type="ORF">NQ315_014156</name>
</gene>
<dbReference type="EMBL" id="JANEYG010000027">
    <property type="protein sequence ID" value="KAJ8918286.1"/>
    <property type="molecule type" value="Genomic_DNA"/>
</dbReference>
<evidence type="ECO:0000256" key="2">
    <source>
        <dbReference type="ARBA" id="ARBA00023180"/>
    </source>
</evidence>
<dbReference type="PANTHER" id="PTHR43903">
    <property type="entry name" value="NEUROLIGIN"/>
    <property type="match status" value="1"/>
</dbReference>
<dbReference type="InterPro" id="IPR029058">
    <property type="entry name" value="AB_hydrolase_fold"/>
</dbReference>
<feature type="domain" description="Carboxylesterase type B" evidence="3">
    <location>
        <begin position="3"/>
        <end position="336"/>
    </location>
</feature>
<name>A0AAV8VV76_9CUCU</name>
<evidence type="ECO:0000313" key="4">
    <source>
        <dbReference type="EMBL" id="KAJ8918286.1"/>
    </source>
</evidence>
<dbReference type="Gene3D" id="3.40.50.1820">
    <property type="entry name" value="alpha/beta hydrolase"/>
    <property type="match status" value="1"/>
</dbReference>
<evidence type="ECO:0000259" key="3">
    <source>
        <dbReference type="Pfam" id="PF00135"/>
    </source>
</evidence>
<reference evidence="4 5" key="1">
    <citation type="journal article" date="2023" name="Insect Mol. Biol.">
        <title>Genome sequencing provides insights into the evolution of gene families encoding plant cell wall-degrading enzymes in longhorned beetles.</title>
        <authorList>
            <person name="Shin N.R."/>
            <person name="Okamura Y."/>
            <person name="Kirsch R."/>
            <person name="Pauchet Y."/>
        </authorList>
    </citation>
    <scope>NUCLEOTIDE SEQUENCE [LARGE SCALE GENOMIC DNA]</scope>
    <source>
        <strain evidence="4">EAD_L_NR</strain>
    </source>
</reference>
<feature type="non-terminal residue" evidence="4">
    <location>
        <position position="1"/>
    </location>
</feature>
<evidence type="ECO:0000256" key="1">
    <source>
        <dbReference type="ARBA" id="ARBA00005964"/>
    </source>
</evidence>
<dbReference type="AlphaFoldDB" id="A0AAV8VV76"/>
<comment type="caution">
    <text evidence="4">The sequence shown here is derived from an EMBL/GenBank/DDBJ whole genome shotgun (WGS) entry which is preliminary data.</text>
</comment>
<dbReference type="InterPro" id="IPR002018">
    <property type="entry name" value="CarbesteraseB"/>
</dbReference>